<evidence type="ECO:0000259" key="5">
    <source>
        <dbReference type="PROSITE" id="PS50011"/>
    </source>
</evidence>
<name>A0ABP9YZ54_9FUNG</name>
<keyword evidence="4" id="KW-0560">Oxidoreductase</keyword>
<dbReference type="PANTHER" id="PTHR43735:SF3">
    <property type="entry name" value="FERROPTOSIS SUPPRESSOR PROTEIN 1"/>
    <property type="match status" value="1"/>
</dbReference>
<dbReference type="Pfam" id="PF07714">
    <property type="entry name" value="PK_Tyr_Ser-Thr"/>
    <property type="match status" value="1"/>
</dbReference>
<dbReference type="Proteomes" id="UP001473302">
    <property type="component" value="Unassembled WGS sequence"/>
</dbReference>
<proteinExistence type="inferred from homology"/>
<dbReference type="PRINTS" id="PR00368">
    <property type="entry name" value="FADPNR"/>
</dbReference>
<dbReference type="InterPro" id="IPR003034">
    <property type="entry name" value="SAP_dom"/>
</dbReference>
<protein>
    <submittedName>
        <fullName evidence="7">Uncharacterized protein</fullName>
    </submittedName>
</protein>
<reference evidence="7 8" key="1">
    <citation type="submission" date="2024-04" db="EMBL/GenBank/DDBJ databases">
        <title>genome sequences of Mucor flavus KT1a and Helicostylum pulchrum KT1b strains isolated from the surface of a dry-aged beef.</title>
        <authorList>
            <person name="Toyotome T."/>
            <person name="Hosono M."/>
            <person name="Torimaru M."/>
            <person name="Fukuda K."/>
            <person name="Mikami N."/>
        </authorList>
    </citation>
    <scope>NUCLEOTIDE SEQUENCE [LARGE SCALE GENOMIC DNA]</scope>
    <source>
        <strain evidence="7 8">KT1a</strain>
    </source>
</reference>
<keyword evidence="2" id="KW-0285">Flavoprotein</keyword>
<feature type="domain" description="SAP" evidence="6">
    <location>
        <begin position="393"/>
        <end position="427"/>
    </location>
</feature>
<evidence type="ECO:0000313" key="8">
    <source>
        <dbReference type="Proteomes" id="UP001473302"/>
    </source>
</evidence>
<dbReference type="PANTHER" id="PTHR43735">
    <property type="entry name" value="APOPTOSIS-INDUCING FACTOR 1"/>
    <property type="match status" value="1"/>
</dbReference>
<evidence type="ECO:0000256" key="2">
    <source>
        <dbReference type="ARBA" id="ARBA00022630"/>
    </source>
</evidence>
<evidence type="ECO:0000313" key="7">
    <source>
        <dbReference type="EMBL" id="GAA5812144.1"/>
    </source>
</evidence>
<dbReference type="InterPro" id="IPR036188">
    <property type="entry name" value="FAD/NAD-bd_sf"/>
</dbReference>
<dbReference type="InterPro" id="IPR000719">
    <property type="entry name" value="Prot_kinase_dom"/>
</dbReference>
<evidence type="ECO:0000256" key="1">
    <source>
        <dbReference type="ARBA" id="ARBA00006442"/>
    </source>
</evidence>
<gene>
    <name evidence="7" type="ORF">MFLAVUS_005594</name>
</gene>
<comment type="caution">
    <text evidence="7">The sequence shown here is derived from an EMBL/GenBank/DDBJ whole genome shotgun (WGS) entry which is preliminary data.</text>
</comment>
<accession>A0ABP9YZ54</accession>
<dbReference type="Gene3D" id="1.10.510.10">
    <property type="entry name" value="Transferase(Phosphotransferase) domain 1"/>
    <property type="match status" value="1"/>
</dbReference>
<organism evidence="7 8">
    <name type="scientific">Mucor flavus</name>
    <dbReference type="NCBI Taxonomy" id="439312"/>
    <lineage>
        <taxon>Eukaryota</taxon>
        <taxon>Fungi</taxon>
        <taxon>Fungi incertae sedis</taxon>
        <taxon>Mucoromycota</taxon>
        <taxon>Mucoromycotina</taxon>
        <taxon>Mucoromycetes</taxon>
        <taxon>Mucorales</taxon>
        <taxon>Mucorineae</taxon>
        <taxon>Mucoraceae</taxon>
        <taxon>Mucor</taxon>
    </lineage>
</organism>
<sequence length="768" mass="86560">MKNIVIVGGGFAGTQVAKDLEKQLVKLKDQECRIILVEKKTHFYHSIAGLRCAVVDWDKKIMIPYTNLFQEKKNLVVQASAVQLEKHQVVLDKAVPEFGTTIPYDYLVITTGTRYPAPAKATALDYETTHADLSNIRQHVKAAKSIVIVGGGPVGLELSGEIHDVYPSTKITIVHTEPEILSDAPQVRSRMLNLLKKNAIELVTNDSVIIPSSAKETFYQPENNVVETQNGKTFQNVDLVMLAFGNRPETDWLKSAGVLAENGYVKVKDTYQVDHADFSHVFVVGDAADFKETKLAYRIPGHVPNVIQNIVQMALKNQSPTAKYKKAPDAMVITFGTSQGVGLLPFFGITVGNWPVSLVKSKSLFISQSYDTLNQKEPSHVDPSLEMIDRDSLDKLMLADIIEFCQERGLQTEGAKSELIEDLLSWKENIRLIPAPSTPRLYTALELLPDSSSTLPPQQRLELNSRDLSLLFLDDKNPDFDIPYNALVVGKKLGSGGFKDCYTGIVSYHSLYKGKLVAIGELRLTHFNQVDLDEIKHEINVLKQLRHENVIRFIGVCTHPQHLCIITELCAKGDLFDVIRNYKKPNFSQLVMYMYDIALGVSYLHTRRPSIIHRDLKSMNILISGDDRAKVNDFGLARIRPKANVLMHTHCGTPNWYKTIKLELMHTPEYWSSNPSYTEKVDIYACGLIFWEILTWGEYGYPFQDLLDLTEHALYVAVRDHRTRPPLGKLSQIYPHQLLVLLMEMWEGESQLRPSMNQVVDVLSAYLA</sequence>
<comment type="similarity">
    <text evidence="1">Belongs to the FAD-dependent oxidoreductase family.</text>
</comment>
<keyword evidence="3" id="KW-0274">FAD</keyword>
<feature type="domain" description="Protein kinase" evidence="5">
    <location>
        <begin position="487"/>
        <end position="767"/>
    </location>
</feature>
<dbReference type="EMBL" id="BAABUK010000012">
    <property type="protein sequence ID" value="GAA5812144.1"/>
    <property type="molecule type" value="Genomic_DNA"/>
</dbReference>
<dbReference type="Gene3D" id="3.30.200.20">
    <property type="entry name" value="Phosphorylase Kinase, domain 1"/>
    <property type="match status" value="1"/>
</dbReference>
<dbReference type="PROSITE" id="PS00108">
    <property type="entry name" value="PROTEIN_KINASE_ST"/>
    <property type="match status" value="1"/>
</dbReference>
<dbReference type="SMART" id="SM00220">
    <property type="entry name" value="S_TKc"/>
    <property type="match status" value="1"/>
</dbReference>
<dbReference type="Pfam" id="PF07992">
    <property type="entry name" value="Pyr_redox_2"/>
    <property type="match status" value="1"/>
</dbReference>
<dbReference type="PROSITE" id="PS50800">
    <property type="entry name" value="SAP"/>
    <property type="match status" value="1"/>
</dbReference>
<dbReference type="SUPFAM" id="SSF51905">
    <property type="entry name" value="FAD/NAD(P)-binding domain"/>
    <property type="match status" value="2"/>
</dbReference>
<dbReference type="PRINTS" id="PR00411">
    <property type="entry name" value="PNDRDTASEI"/>
</dbReference>
<keyword evidence="8" id="KW-1185">Reference proteome</keyword>
<dbReference type="PROSITE" id="PS50011">
    <property type="entry name" value="PROTEIN_KINASE_DOM"/>
    <property type="match status" value="1"/>
</dbReference>
<dbReference type="Gene3D" id="3.50.50.100">
    <property type="match status" value="1"/>
</dbReference>
<evidence type="ECO:0000259" key="6">
    <source>
        <dbReference type="PROSITE" id="PS50800"/>
    </source>
</evidence>
<dbReference type="SUPFAM" id="SSF56112">
    <property type="entry name" value="Protein kinase-like (PK-like)"/>
    <property type="match status" value="1"/>
</dbReference>
<dbReference type="InterPro" id="IPR023753">
    <property type="entry name" value="FAD/NAD-binding_dom"/>
</dbReference>
<dbReference type="InterPro" id="IPR001245">
    <property type="entry name" value="Ser-Thr/Tyr_kinase_cat_dom"/>
</dbReference>
<evidence type="ECO:0000256" key="4">
    <source>
        <dbReference type="ARBA" id="ARBA00023002"/>
    </source>
</evidence>
<dbReference type="InterPro" id="IPR008271">
    <property type="entry name" value="Ser/Thr_kinase_AS"/>
</dbReference>
<dbReference type="InterPro" id="IPR011009">
    <property type="entry name" value="Kinase-like_dom_sf"/>
</dbReference>
<evidence type="ECO:0000256" key="3">
    <source>
        <dbReference type="ARBA" id="ARBA00022827"/>
    </source>
</evidence>